<dbReference type="RefSeq" id="WP_042621285.1">
    <property type="nucleotide sequence ID" value="NZ_CP007790.1"/>
</dbReference>
<dbReference type="Pfam" id="PF01613">
    <property type="entry name" value="Flavin_Reduct"/>
    <property type="match status" value="1"/>
</dbReference>
<proteinExistence type="inferred from homology"/>
<sequence>MTCADLTVTGDQLKAAVGTFPSGVTIVTTRSEGEDVGLTVSAFSSLSLDPAMVVLSVANSSTSLPHLTVGAPVGVSVLAEGQGGLARQFSVRGIDRFAGVDLVRRGRGVALIDGAAAWFAGEIVNAFPGGDHTILTISVAECGTGDDARPLLYQRGRTHDWAADAS</sequence>
<evidence type="ECO:0000313" key="5">
    <source>
        <dbReference type="Proteomes" id="UP000031928"/>
    </source>
</evidence>
<dbReference type="InterPro" id="IPR012349">
    <property type="entry name" value="Split_barrel_FMN-bd"/>
</dbReference>
<evidence type="ECO:0000313" key="4">
    <source>
        <dbReference type="EMBL" id="AJK68690.1"/>
    </source>
</evidence>
<dbReference type="KEGG" id="cmq:B840_05370"/>
<dbReference type="Gene3D" id="2.30.110.10">
    <property type="entry name" value="Electron Transport, Fmn-binding Protein, Chain A"/>
    <property type="match status" value="1"/>
</dbReference>
<evidence type="ECO:0000259" key="3">
    <source>
        <dbReference type="SMART" id="SM00903"/>
    </source>
</evidence>
<feature type="domain" description="Flavin reductase like" evidence="3">
    <location>
        <begin position="17"/>
        <end position="160"/>
    </location>
</feature>
<dbReference type="GO" id="GO:0042602">
    <property type="term" value="F:riboflavin reductase (NADPH) activity"/>
    <property type="evidence" value="ECO:0007669"/>
    <property type="project" value="TreeGrafter"/>
</dbReference>
<dbReference type="GO" id="GO:0010181">
    <property type="term" value="F:FMN binding"/>
    <property type="evidence" value="ECO:0007669"/>
    <property type="project" value="InterPro"/>
</dbReference>
<name>A0A0B6TSW6_9CORY</name>
<dbReference type="STRING" id="1224162.B840_05370"/>
<dbReference type="Proteomes" id="UP000031928">
    <property type="component" value="Chromosome"/>
</dbReference>
<dbReference type="AlphaFoldDB" id="A0A0B6TSW6"/>
<gene>
    <name evidence="4" type="ORF">B840_05370</name>
</gene>
<evidence type="ECO:0000256" key="1">
    <source>
        <dbReference type="ARBA" id="ARBA00008898"/>
    </source>
</evidence>
<dbReference type="EMBL" id="CP007790">
    <property type="protein sequence ID" value="AJK68690.1"/>
    <property type="molecule type" value="Genomic_DNA"/>
</dbReference>
<keyword evidence="2" id="KW-0560">Oxidoreductase</keyword>
<dbReference type="SUPFAM" id="SSF50475">
    <property type="entry name" value="FMN-binding split barrel"/>
    <property type="match status" value="1"/>
</dbReference>
<comment type="similarity">
    <text evidence="1">Belongs to the non-flavoprotein flavin reductase family.</text>
</comment>
<dbReference type="SMART" id="SM00903">
    <property type="entry name" value="Flavin_Reduct"/>
    <property type="match status" value="1"/>
</dbReference>
<dbReference type="HOGENOM" id="CLU_059021_1_3_11"/>
<organism evidence="4 5">
    <name type="scientific">Corynebacterium marinum DSM 44953</name>
    <dbReference type="NCBI Taxonomy" id="1224162"/>
    <lineage>
        <taxon>Bacteria</taxon>
        <taxon>Bacillati</taxon>
        <taxon>Actinomycetota</taxon>
        <taxon>Actinomycetes</taxon>
        <taxon>Mycobacteriales</taxon>
        <taxon>Corynebacteriaceae</taxon>
        <taxon>Corynebacterium</taxon>
    </lineage>
</organism>
<keyword evidence="5" id="KW-1185">Reference proteome</keyword>
<dbReference type="InterPro" id="IPR002563">
    <property type="entry name" value="Flavin_Rdtase-like_dom"/>
</dbReference>
<reference evidence="4 5" key="1">
    <citation type="submission" date="2014-05" db="EMBL/GenBank/DDBJ databases">
        <title>Complete genome sequence of Corynebacterium marinum DSM 44953.</title>
        <authorList>
            <person name="Schaffert L."/>
            <person name="Albersmeier A."/>
            <person name="Kalinowski J."/>
            <person name="Ruckert C."/>
        </authorList>
    </citation>
    <scope>NUCLEOTIDE SEQUENCE [LARGE SCALE GENOMIC DNA]</scope>
    <source>
        <strain evidence="4 5">DSM 44953</strain>
    </source>
</reference>
<evidence type="ECO:0000256" key="2">
    <source>
        <dbReference type="ARBA" id="ARBA00023002"/>
    </source>
</evidence>
<dbReference type="PANTHER" id="PTHR30466:SF11">
    <property type="entry name" value="FLAVIN-DEPENDENT MONOOXYGENASE, REDUCTASE SUBUNIT HSAB"/>
    <property type="match status" value="1"/>
</dbReference>
<dbReference type="InterPro" id="IPR050268">
    <property type="entry name" value="NADH-dep_flavin_reductase"/>
</dbReference>
<accession>A0A0B6TSW6</accession>
<protein>
    <submittedName>
        <fullName evidence="4">Oxidoreductase</fullName>
    </submittedName>
</protein>
<dbReference type="PANTHER" id="PTHR30466">
    <property type="entry name" value="FLAVIN REDUCTASE"/>
    <property type="match status" value="1"/>
</dbReference>
<dbReference type="OrthoDB" id="9792858at2"/>